<evidence type="ECO:0000313" key="2">
    <source>
        <dbReference type="Proteomes" id="UP000256708"/>
    </source>
</evidence>
<dbReference type="EMBL" id="QRGR01000036">
    <property type="protein sequence ID" value="RDV11929.1"/>
    <property type="molecule type" value="Genomic_DNA"/>
</dbReference>
<comment type="caution">
    <text evidence="1">The sequence shown here is derived from an EMBL/GenBank/DDBJ whole genome shotgun (WGS) entry which is preliminary data.</text>
</comment>
<dbReference type="Proteomes" id="UP000256708">
    <property type="component" value="Unassembled WGS sequence"/>
</dbReference>
<accession>A0A3D8L377</accession>
<name>A0A3D8L377_9BACT</name>
<protein>
    <submittedName>
        <fullName evidence="1">Uncharacterized protein</fullName>
    </submittedName>
</protein>
<proteinExistence type="predicted"/>
<organism evidence="1 2">
    <name type="scientific">Pontibacter diazotrophicus</name>
    <dbReference type="NCBI Taxonomy" id="1400979"/>
    <lineage>
        <taxon>Bacteria</taxon>
        <taxon>Pseudomonadati</taxon>
        <taxon>Bacteroidota</taxon>
        <taxon>Cytophagia</taxon>
        <taxon>Cytophagales</taxon>
        <taxon>Hymenobacteraceae</taxon>
        <taxon>Pontibacter</taxon>
    </lineage>
</organism>
<evidence type="ECO:0000313" key="1">
    <source>
        <dbReference type="EMBL" id="RDV11929.1"/>
    </source>
</evidence>
<gene>
    <name evidence="1" type="ORF">DXT99_23180</name>
</gene>
<reference evidence="2" key="1">
    <citation type="submission" date="2018-08" db="EMBL/GenBank/DDBJ databases">
        <authorList>
            <person name="Liu Z.-W."/>
            <person name="Du Z.-J."/>
        </authorList>
    </citation>
    <scope>NUCLEOTIDE SEQUENCE [LARGE SCALE GENOMIC DNA]</scope>
    <source>
        <strain evidence="2">H4X</strain>
    </source>
</reference>
<dbReference type="AlphaFoldDB" id="A0A3D8L377"/>
<keyword evidence="2" id="KW-1185">Reference proteome</keyword>
<sequence length="86" mass="9672">MELFYNYLYEDTDAGTLVSELKKIEALAQQSLRGSTGECVLFRFFEGGKLTTVGDMEKVLAAPCHPNYAQLQEALKRAVLRNELQV</sequence>